<name>A0ABQ0MMH0_9BACT</name>
<reference evidence="2" key="1">
    <citation type="submission" date="2017-05" db="EMBL/GenBank/DDBJ databases">
        <title>Draft genome sequence of Geobacter pelophilus, a iron(III)-reducing bacteria.</title>
        <authorList>
            <person name="Aoyagi T."/>
            <person name="Koike H."/>
            <person name="Morita T."/>
            <person name="Sato Y."/>
            <person name="Habe H."/>
            <person name="Hori T."/>
        </authorList>
    </citation>
    <scope>NUCLEOTIDE SEQUENCE [LARGE SCALE GENOMIC DNA]</scope>
    <source>
        <strain evidence="2">Drf2</strain>
    </source>
</reference>
<comment type="caution">
    <text evidence="1">The sequence shown here is derived from an EMBL/GenBank/DDBJ whole genome shotgun (WGS) entry which is preliminary data.</text>
</comment>
<protein>
    <recommendedName>
        <fullName evidence="3">Transposase</fullName>
    </recommendedName>
</protein>
<evidence type="ECO:0000313" key="2">
    <source>
        <dbReference type="Proteomes" id="UP000194153"/>
    </source>
</evidence>
<accession>A0ABQ0MMH0</accession>
<dbReference type="EMBL" id="BDQG01000001">
    <property type="protein sequence ID" value="GAW68270.1"/>
    <property type="molecule type" value="Genomic_DNA"/>
</dbReference>
<organism evidence="1 2">
    <name type="scientific">Geoanaerobacter pelophilus</name>
    <dbReference type="NCBI Taxonomy" id="60036"/>
    <lineage>
        <taxon>Bacteria</taxon>
        <taxon>Pseudomonadati</taxon>
        <taxon>Thermodesulfobacteriota</taxon>
        <taxon>Desulfuromonadia</taxon>
        <taxon>Geobacterales</taxon>
        <taxon>Geobacteraceae</taxon>
        <taxon>Geoanaerobacter</taxon>
    </lineage>
</organism>
<evidence type="ECO:0008006" key="3">
    <source>
        <dbReference type="Google" id="ProtNLM"/>
    </source>
</evidence>
<proteinExistence type="predicted"/>
<keyword evidence="2" id="KW-1185">Reference proteome</keyword>
<dbReference type="Proteomes" id="UP000194153">
    <property type="component" value="Unassembled WGS sequence"/>
</dbReference>
<evidence type="ECO:0000313" key="1">
    <source>
        <dbReference type="EMBL" id="GAW68270.1"/>
    </source>
</evidence>
<gene>
    <name evidence="1" type="ORF">GPEL0_01f4535</name>
</gene>
<sequence>MRFSQIHGVTHYFVFLIYGKKVELLAVELVVPRAIFT</sequence>